<keyword evidence="2" id="KW-1133">Transmembrane helix</keyword>
<reference evidence="3 4" key="1">
    <citation type="submission" date="2019-10" db="EMBL/GenBank/DDBJ databases">
        <title>Rubrobacter sp nov SCSIO 52915 isolated from a deep-sea sediment in the South China Sea.</title>
        <authorList>
            <person name="Chen R.W."/>
        </authorList>
    </citation>
    <scope>NUCLEOTIDE SEQUENCE [LARGE SCALE GENOMIC DNA]</scope>
    <source>
        <strain evidence="3 4">SCSIO 52915</strain>
    </source>
</reference>
<dbReference type="KEGG" id="rmar:GBA65_06845"/>
<dbReference type="AlphaFoldDB" id="A0A6G8PVQ1"/>
<feature type="compositionally biased region" description="Low complexity" evidence="1">
    <location>
        <begin position="63"/>
        <end position="73"/>
    </location>
</feature>
<accession>A0A6G8PVQ1</accession>
<evidence type="ECO:0000313" key="4">
    <source>
        <dbReference type="Proteomes" id="UP000502706"/>
    </source>
</evidence>
<gene>
    <name evidence="3" type="ORF">GBA65_06845</name>
</gene>
<evidence type="ECO:0000256" key="1">
    <source>
        <dbReference type="SAM" id="MobiDB-lite"/>
    </source>
</evidence>
<name>A0A6G8PVQ1_9ACTN</name>
<dbReference type="Proteomes" id="UP000502706">
    <property type="component" value="Chromosome"/>
</dbReference>
<proteinExistence type="predicted"/>
<protein>
    <submittedName>
        <fullName evidence="3">Uncharacterized protein</fullName>
    </submittedName>
</protein>
<keyword evidence="4" id="KW-1185">Reference proteome</keyword>
<feature type="transmembrane region" description="Helical" evidence="2">
    <location>
        <begin position="28"/>
        <end position="49"/>
    </location>
</feature>
<feature type="region of interest" description="Disordered" evidence="1">
    <location>
        <begin position="63"/>
        <end position="91"/>
    </location>
</feature>
<keyword evidence="2" id="KW-0472">Membrane</keyword>
<evidence type="ECO:0000256" key="2">
    <source>
        <dbReference type="SAM" id="Phobius"/>
    </source>
</evidence>
<evidence type="ECO:0000313" key="3">
    <source>
        <dbReference type="EMBL" id="QIN78274.1"/>
    </source>
</evidence>
<keyword evidence="2" id="KW-0812">Transmembrane</keyword>
<organism evidence="3 4">
    <name type="scientific">Rubrobacter marinus</name>
    <dbReference type="NCBI Taxonomy" id="2653852"/>
    <lineage>
        <taxon>Bacteria</taxon>
        <taxon>Bacillati</taxon>
        <taxon>Actinomycetota</taxon>
        <taxon>Rubrobacteria</taxon>
        <taxon>Rubrobacterales</taxon>
        <taxon>Rubrobacteraceae</taxon>
        <taxon>Rubrobacter</taxon>
    </lineage>
</organism>
<dbReference type="EMBL" id="CP045121">
    <property type="protein sequence ID" value="QIN78274.1"/>
    <property type="molecule type" value="Genomic_DNA"/>
</dbReference>
<sequence>MGVAEAGLAGGFRFYAGLSGGLAGALTLLIRLATLWFATFVGIVGLLVVRRVVGEPVGDVADEAASAGEAGAAEGEDETQTVPPAELDRKP</sequence>